<dbReference type="Proteomes" id="UP000054350">
    <property type="component" value="Unassembled WGS sequence"/>
</dbReference>
<organism evidence="1 2">
    <name type="scientific">Allomyces macrogynus (strain ATCC 38327)</name>
    <name type="common">Allomyces javanicus var. macrogynus</name>
    <dbReference type="NCBI Taxonomy" id="578462"/>
    <lineage>
        <taxon>Eukaryota</taxon>
        <taxon>Fungi</taxon>
        <taxon>Fungi incertae sedis</taxon>
        <taxon>Blastocladiomycota</taxon>
        <taxon>Blastocladiomycetes</taxon>
        <taxon>Blastocladiales</taxon>
        <taxon>Blastocladiaceae</taxon>
        <taxon>Allomyces</taxon>
    </lineage>
</organism>
<protein>
    <submittedName>
        <fullName evidence="1">Uncharacterized protein</fullName>
    </submittedName>
</protein>
<accession>A0A0L0T2R0</accession>
<dbReference type="AlphaFoldDB" id="A0A0L0T2R0"/>
<dbReference type="EMBL" id="GG745358">
    <property type="protein sequence ID" value="KNE68889.1"/>
    <property type="molecule type" value="Genomic_DNA"/>
</dbReference>
<evidence type="ECO:0000313" key="2">
    <source>
        <dbReference type="Proteomes" id="UP000054350"/>
    </source>
</evidence>
<proteinExistence type="predicted"/>
<name>A0A0L0T2R0_ALLM3</name>
<reference evidence="1 2" key="1">
    <citation type="submission" date="2009-11" db="EMBL/GenBank/DDBJ databases">
        <title>Annotation of Allomyces macrogynus ATCC 38327.</title>
        <authorList>
            <consortium name="The Broad Institute Genome Sequencing Platform"/>
            <person name="Russ C."/>
            <person name="Cuomo C."/>
            <person name="Burger G."/>
            <person name="Gray M.W."/>
            <person name="Holland P.W.H."/>
            <person name="King N."/>
            <person name="Lang F.B.F."/>
            <person name="Roger A.J."/>
            <person name="Ruiz-Trillo I."/>
            <person name="Young S.K."/>
            <person name="Zeng Q."/>
            <person name="Gargeya S."/>
            <person name="Fitzgerald M."/>
            <person name="Haas B."/>
            <person name="Abouelleil A."/>
            <person name="Alvarado L."/>
            <person name="Arachchi H.M."/>
            <person name="Berlin A."/>
            <person name="Chapman S.B."/>
            <person name="Gearin G."/>
            <person name="Goldberg J."/>
            <person name="Griggs A."/>
            <person name="Gujja S."/>
            <person name="Hansen M."/>
            <person name="Heiman D."/>
            <person name="Howarth C."/>
            <person name="Larimer J."/>
            <person name="Lui A."/>
            <person name="MacDonald P.J.P."/>
            <person name="McCowen C."/>
            <person name="Montmayeur A."/>
            <person name="Murphy C."/>
            <person name="Neiman D."/>
            <person name="Pearson M."/>
            <person name="Priest M."/>
            <person name="Roberts A."/>
            <person name="Saif S."/>
            <person name="Shea T."/>
            <person name="Sisk P."/>
            <person name="Stolte C."/>
            <person name="Sykes S."/>
            <person name="Wortman J."/>
            <person name="Nusbaum C."/>
            <person name="Birren B."/>
        </authorList>
    </citation>
    <scope>NUCLEOTIDE SEQUENCE [LARGE SCALE GENOMIC DNA]</scope>
    <source>
        <strain evidence="1 2">ATCC 38327</strain>
    </source>
</reference>
<dbReference type="VEuPathDB" id="FungiDB:AMAG_13527"/>
<gene>
    <name evidence="1" type="ORF">AMAG_13527</name>
</gene>
<keyword evidence="2" id="KW-1185">Reference proteome</keyword>
<dbReference type="OrthoDB" id="10351680at2759"/>
<sequence>MLTDSWNQVAQSIELPHLRSLAIKIQVSNGHIGNLEALPKALQLASLSVTAAQLHPSAIAQYASTLGSLATLQTDVFASAKLDPPLMPLWSELRNFMGKTTVFFQLAAGSPGLPALESLDVEGWAPPDMVTELFTTSPCLNLITLRGNAHAVAKLARHLVAPRLANVAMWIEEGYWHMPVPGAMWTSIQTLSISRGSESLPIMMSSVNLDALINLTTLTLPPLAEWVDDSASILAPVTHLITSAETFKTFSDRALPSLERVELTASLISDQHDVDQPQAPSILRSLPAACVPTLEFIKGQFSMQLAVLLSCMPRLRRIDDSPVVFGEHDAPLEEWRLAYVQGNALWTVIPTVDLQENRCEWTKIIHKLVVELREFSDVEQMTQEIINMARWCVECRPWVGKGDAAQVRERQRDPFPLEVRVPVNVVETEVLKHIEAMGQALAADGIVGQVVVAE</sequence>
<evidence type="ECO:0000313" key="1">
    <source>
        <dbReference type="EMBL" id="KNE68889.1"/>
    </source>
</evidence>
<reference evidence="2" key="2">
    <citation type="submission" date="2009-11" db="EMBL/GenBank/DDBJ databases">
        <title>The Genome Sequence of Allomyces macrogynus strain ATCC 38327.</title>
        <authorList>
            <consortium name="The Broad Institute Genome Sequencing Platform"/>
            <person name="Russ C."/>
            <person name="Cuomo C."/>
            <person name="Shea T."/>
            <person name="Young S.K."/>
            <person name="Zeng Q."/>
            <person name="Koehrsen M."/>
            <person name="Haas B."/>
            <person name="Borodovsky M."/>
            <person name="Guigo R."/>
            <person name="Alvarado L."/>
            <person name="Berlin A."/>
            <person name="Borenstein D."/>
            <person name="Chen Z."/>
            <person name="Engels R."/>
            <person name="Freedman E."/>
            <person name="Gellesch M."/>
            <person name="Goldberg J."/>
            <person name="Griggs A."/>
            <person name="Gujja S."/>
            <person name="Heiman D."/>
            <person name="Hepburn T."/>
            <person name="Howarth C."/>
            <person name="Jen D."/>
            <person name="Larson L."/>
            <person name="Lewis B."/>
            <person name="Mehta T."/>
            <person name="Park D."/>
            <person name="Pearson M."/>
            <person name="Roberts A."/>
            <person name="Saif S."/>
            <person name="Shenoy N."/>
            <person name="Sisk P."/>
            <person name="Stolte C."/>
            <person name="Sykes S."/>
            <person name="Walk T."/>
            <person name="White J."/>
            <person name="Yandava C."/>
            <person name="Burger G."/>
            <person name="Gray M.W."/>
            <person name="Holland P.W.H."/>
            <person name="King N."/>
            <person name="Lang F.B.F."/>
            <person name="Roger A.J."/>
            <person name="Ruiz-Trillo I."/>
            <person name="Lander E."/>
            <person name="Nusbaum C."/>
        </authorList>
    </citation>
    <scope>NUCLEOTIDE SEQUENCE [LARGE SCALE GENOMIC DNA]</scope>
    <source>
        <strain evidence="2">ATCC 38327</strain>
    </source>
</reference>